<accession>A0ABW5BLP6</accession>
<feature type="transmembrane region" description="Helical" evidence="5">
    <location>
        <begin position="502"/>
        <end position="525"/>
    </location>
</feature>
<dbReference type="SUPFAM" id="SSF54862">
    <property type="entry name" value="4Fe-4S ferredoxins"/>
    <property type="match status" value="1"/>
</dbReference>
<dbReference type="Pfam" id="PF12801">
    <property type="entry name" value="Fer4_5"/>
    <property type="match status" value="2"/>
</dbReference>
<evidence type="ECO:0000313" key="7">
    <source>
        <dbReference type="EMBL" id="MFD2207047.1"/>
    </source>
</evidence>
<keyword evidence="5" id="KW-1133">Transmembrane helix</keyword>
<dbReference type="InterPro" id="IPR007329">
    <property type="entry name" value="FMN-bd"/>
</dbReference>
<proteinExistence type="predicted"/>
<evidence type="ECO:0000256" key="2">
    <source>
        <dbReference type="ARBA" id="ARBA00022475"/>
    </source>
</evidence>
<reference evidence="8" key="1">
    <citation type="journal article" date="2019" name="Int. J. Syst. Evol. Microbiol.">
        <title>The Global Catalogue of Microorganisms (GCM) 10K type strain sequencing project: providing services to taxonomists for standard genome sequencing and annotation.</title>
        <authorList>
            <consortium name="The Broad Institute Genomics Platform"/>
            <consortium name="The Broad Institute Genome Sequencing Center for Infectious Disease"/>
            <person name="Wu L."/>
            <person name="Ma J."/>
        </authorList>
    </citation>
    <scope>NUCLEOTIDE SEQUENCE [LARGE SCALE GENOMIC DNA]</scope>
    <source>
        <strain evidence="8">CGMCC 4.7192</strain>
    </source>
</reference>
<comment type="subcellular location">
    <subcellularLocation>
        <location evidence="1">Cell membrane</location>
    </subcellularLocation>
</comment>
<dbReference type="InterPro" id="IPR052378">
    <property type="entry name" value="NosR_regulator"/>
</dbReference>
<dbReference type="PIRSF" id="PIRSF036354">
    <property type="entry name" value="NosR"/>
    <property type="match status" value="1"/>
</dbReference>
<feature type="transmembrane region" description="Helical" evidence="5">
    <location>
        <begin position="638"/>
        <end position="657"/>
    </location>
</feature>
<evidence type="ECO:0000313" key="8">
    <source>
        <dbReference type="Proteomes" id="UP001597294"/>
    </source>
</evidence>
<keyword evidence="5" id="KW-0812">Transmembrane</keyword>
<feature type="transmembrane region" description="Helical" evidence="5">
    <location>
        <begin position="29"/>
        <end position="49"/>
    </location>
</feature>
<feature type="region of interest" description="Disordered" evidence="4">
    <location>
        <begin position="745"/>
        <end position="767"/>
    </location>
</feature>
<evidence type="ECO:0000256" key="3">
    <source>
        <dbReference type="ARBA" id="ARBA00023136"/>
    </source>
</evidence>
<dbReference type="PANTHER" id="PTHR30224:SF4">
    <property type="entry name" value="ELECTRON TRANSPORT PROTEIN YCCM-RELATED"/>
    <property type="match status" value="1"/>
</dbReference>
<feature type="domain" description="FMN-binding" evidence="6">
    <location>
        <begin position="113"/>
        <end position="202"/>
    </location>
</feature>
<sequence>MPNQKAWAIGITKNGESAADTQAFYHNRFATFALHLSFITILILSCLALSTTKAHPAESVFDKYISKVTATDLYSGATDLRIVKGAPSYAEILKEDELVGYAYLNTDFVNATGYSGKPIHVMVGIDPKGIITGTKLVKHSEPIVLVGIPEEKIANFMSGYTGIDSISRNGQDRDAGEVDMISGATVTIMVIEDSILRSAIKFARNIGLAGLGDADNTQPTEIRSVDTSYDETDDWQTLLGNGGVRHRVITVKEINDTFILSGNEKAAARPEKGNPEDIYIDLYLAPVSVPSIGRSLLGEAEYKNLLADLEPGQEAIMVFANGRYSFKGSGYVRGGIFDRFHLIQGESSVRFRDKLHKRIGDLGAEGAPYFKEIGLFRIPADIDFNPAENFRIELLANRPIGAIKKIFLAFDVNYDLPKPYLKIEKPAPKPSVTQQITNDVSEVDEADNAARVALWKRMWDLKKVEIVILSIALAVLTVIFFFQEWLVQRPRLLFWTRSSYLVFTLVFVGFYAQAQLSVVNVLTFFNALLSDFSWNYFLMEPMIFVLWLSVAGALIFWGRGAYCGWLCPFGALQELLSQIAKKLKIPQIEVPWGLHERLWPIKYILFLGLFGLSLYSLQDAEHWAEVEPFKTSIILKFARDWPWVLYAVTLLSIGLFIERFYCRYICPLGAALAIPGRIRMFEWLKRHPNDCGNPCNTCAKECMVQAIHPTGEINPNECLYCLHCQEVYYDDHRCPPMVQKRKRKERLSDLRNKSSAIKNPGCPATEVPDFISEDINNPIQKAKGKAAKGKKDGAALEK</sequence>
<evidence type="ECO:0000259" key="6">
    <source>
        <dbReference type="SMART" id="SM00900"/>
    </source>
</evidence>
<evidence type="ECO:0000256" key="5">
    <source>
        <dbReference type="SAM" id="Phobius"/>
    </source>
</evidence>
<feature type="transmembrane region" description="Helical" evidence="5">
    <location>
        <begin position="537"/>
        <end position="557"/>
    </location>
</feature>
<organism evidence="7 8">
    <name type="scientific">Kiloniella antarctica</name>
    <dbReference type="NCBI Taxonomy" id="1550907"/>
    <lineage>
        <taxon>Bacteria</taxon>
        <taxon>Pseudomonadati</taxon>
        <taxon>Pseudomonadota</taxon>
        <taxon>Alphaproteobacteria</taxon>
        <taxon>Rhodospirillales</taxon>
        <taxon>Kiloniellaceae</taxon>
        <taxon>Kiloniella</taxon>
    </lineage>
</organism>
<dbReference type="Proteomes" id="UP001597294">
    <property type="component" value="Unassembled WGS sequence"/>
</dbReference>
<keyword evidence="8" id="KW-1185">Reference proteome</keyword>
<dbReference type="SMART" id="SM00900">
    <property type="entry name" value="FMN_bind"/>
    <property type="match status" value="1"/>
</dbReference>
<name>A0ABW5BLP6_9PROT</name>
<keyword evidence="3 5" id="KW-0472">Membrane</keyword>
<keyword evidence="2" id="KW-1003">Cell membrane</keyword>
<evidence type="ECO:0000256" key="4">
    <source>
        <dbReference type="SAM" id="MobiDB-lite"/>
    </source>
</evidence>
<dbReference type="RefSeq" id="WP_380253291.1">
    <property type="nucleotide sequence ID" value="NZ_JBHUII010000010.1"/>
</dbReference>
<dbReference type="PANTHER" id="PTHR30224">
    <property type="entry name" value="ELECTRON TRANSPORT PROTEIN"/>
    <property type="match status" value="1"/>
</dbReference>
<feature type="transmembrane region" description="Helical" evidence="5">
    <location>
        <begin position="464"/>
        <end position="482"/>
    </location>
</feature>
<comment type="caution">
    <text evidence="7">The sequence shown here is derived from an EMBL/GenBank/DDBJ whole genome shotgun (WGS) entry which is preliminary data.</text>
</comment>
<dbReference type="EMBL" id="JBHUII010000010">
    <property type="protein sequence ID" value="MFD2207047.1"/>
    <property type="molecule type" value="Genomic_DNA"/>
</dbReference>
<protein>
    <submittedName>
        <fullName evidence="7">4Fe-4S binding protein</fullName>
    </submittedName>
</protein>
<dbReference type="InterPro" id="IPR011399">
    <property type="entry name" value="NosR"/>
</dbReference>
<evidence type="ECO:0000256" key="1">
    <source>
        <dbReference type="ARBA" id="ARBA00004236"/>
    </source>
</evidence>
<dbReference type="Pfam" id="PF04205">
    <property type="entry name" value="FMN_bind"/>
    <property type="match status" value="1"/>
</dbReference>
<gene>
    <name evidence="7" type="ORF">ACFSKO_15575</name>
</gene>
<dbReference type="InterPro" id="IPR017896">
    <property type="entry name" value="4Fe4S_Fe-S-bd"/>
</dbReference>